<sequence length="117" mass="13407">MPKHKCKFHDGYSNKWTFIKQGRSCFEANYGVCNCTFSIEHGWKSDIKQHIETVKHKSSVAFTSKEAGKITNFLIKKNADEESKIIATEVTMAFHIARHHQSFNSNDYECTTTNSIS</sequence>
<protein>
    <submittedName>
        <fullName evidence="1">Uncharacterized protein</fullName>
    </submittedName>
</protein>
<name>A0A0L8G7P6_OCTBM</name>
<dbReference type="EMBL" id="KQ423371">
    <property type="protein sequence ID" value="KOF73042.1"/>
    <property type="molecule type" value="Genomic_DNA"/>
</dbReference>
<evidence type="ECO:0000313" key="1">
    <source>
        <dbReference type="EMBL" id="KOF73042.1"/>
    </source>
</evidence>
<reference evidence="1" key="1">
    <citation type="submission" date="2015-07" db="EMBL/GenBank/DDBJ databases">
        <title>MeaNS - Measles Nucleotide Surveillance Program.</title>
        <authorList>
            <person name="Tran T."/>
            <person name="Druce J."/>
        </authorList>
    </citation>
    <scope>NUCLEOTIDE SEQUENCE</scope>
    <source>
        <strain evidence="1">UCB-OBI-ISO-001</strain>
        <tissue evidence="1">Gonad</tissue>
    </source>
</reference>
<dbReference type="AlphaFoldDB" id="A0A0L8G7P6"/>
<gene>
    <name evidence="1" type="ORF">OCBIM_22038491mg</name>
</gene>
<accession>A0A0L8G7P6</accession>
<proteinExistence type="predicted"/>
<organism evidence="1">
    <name type="scientific">Octopus bimaculoides</name>
    <name type="common">California two-spotted octopus</name>
    <dbReference type="NCBI Taxonomy" id="37653"/>
    <lineage>
        <taxon>Eukaryota</taxon>
        <taxon>Metazoa</taxon>
        <taxon>Spiralia</taxon>
        <taxon>Lophotrochozoa</taxon>
        <taxon>Mollusca</taxon>
        <taxon>Cephalopoda</taxon>
        <taxon>Coleoidea</taxon>
        <taxon>Octopodiformes</taxon>
        <taxon>Octopoda</taxon>
        <taxon>Incirrata</taxon>
        <taxon>Octopodidae</taxon>
        <taxon>Octopus</taxon>
    </lineage>
</organism>